<sequence>MASHNSDRTGLMGIYDANDTTIMVDGHEMFGFQDGDMFTATYDQDRWATAQDAQGTGTASKNNKTGGTITINLIETSPCNAIMEKVTETGNFPVDIVSSTYHLSAVHCYVQKKPDLQGGATASNRGWQIKAINMDETPLLDNNN</sequence>
<dbReference type="AlphaFoldDB" id="A0ABC9VJZ6"/>
<protein>
    <recommendedName>
        <fullName evidence="3">DUF3277 family protein</fullName>
    </recommendedName>
</protein>
<dbReference type="NCBIfam" id="NF047581">
    <property type="entry name" value="gp105_phage_fam"/>
    <property type="match status" value="1"/>
</dbReference>
<evidence type="ECO:0000313" key="1">
    <source>
        <dbReference type="EMBL" id="GAA0041744.1"/>
    </source>
</evidence>
<evidence type="ECO:0000313" key="2">
    <source>
        <dbReference type="Proteomes" id="UP001437574"/>
    </source>
</evidence>
<reference evidence="2" key="2">
    <citation type="submission" date="2024-01" db="EMBL/GenBank/DDBJ databases">
        <title>Draft genome sequence of Lactobacillus amylovorus strain TKL145.</title>
        <authorList>
            <person name="Tohno M."/>
            <person name="Tanizawa Y."/>
        </authorList>
    </citation>
    <scope>NUCLEOTIDE SEQUENCE [LARGE SCALE GENOMIC DNA]</scope>
    <source>
        <strain evidence="2">TKL145</strain>
    </source>
</reference>
<accession>A0ABC9VJZ6</accession>
<evidence type="ECO:0008006" key="3">
    <source>
        <dbReference type="Google" id="ProtNLM"/>
    </source>
</evidence>
<dbReference type="Proteomes" id="UP001437574">
    <property type="component" value="Unassembled WGS sequence"/>
</dbReference>
<proteinExistence type="predicted"/>
<dbReference type="RefSeq" id="WP_353302380.1">
    <property type="nucleotide sequence ID" value="NZ_BAAAAK010000001.1"/>
</dbReference>
<organism evidence="1 2">
    <name type="scientific">Lactobacillus amylovorus subsp. animalium</name>
    <dbReference type="NCBI Taxonomy" id="3378536"/>
    <lineage>
        <taxon>Bacteria</taxon>
        <taxon>Bacillati</taxon>
        <taxon>Bacillota</taxon>
        <taxon>Bacilli</taxon>
        <taxon>Lactobacillales</taxon>
        <taxon>Lactobacillaceae</taxon>
        <taxon>Lactobacillus</taxon>
    </lineage>
</organism>
<reference evidence="1 2" key="1">
    <citation type="journal article" date="2024" name="Int. J. Syst. Evol. Microbiol.">
        <title>Proposal of Lactobacillus amylovorus subsp. animalis subsp. nov. and an emended description of Lactobacillus amylovorus.</title>
        <authorList>
            <person name="Yamane K."/>
            <person name="Tanizawa Y."/>
            <person name="Kobayashi H."/>
            <person name="Kamizono T."/>
            <person name="Kojima Y."/>
            <person name="Takagi H."/>
            <person name="Tohno M."/>
        </authorList>
    </citation>
    <scope>NUCLEOTIDE SEQUENCE [LARGE SCALE GENOMIC DNA]</scope>
    <source>
        <strain evidence="1 2">TKL145</strain>
    </source>
</reference>
<name>A0ABC9VJZ6_LACAM</name>
<comment type="caution">
    <text evidence="1">The sequence shown here is derived from an EMBL/GenBank/DDBJ whole genome shotgun (WGS) entry which is preliminary data.</text>
</comment>
<dbReference type="EMBL" id="BAAAAK010000001">
    <property type="protein sequence ID" value="GAA0041744.1"/>
    <property type="molecule type" value="Genomic_DNA"/>
</dbReference>
<gene>
    <name evidence="1" type="ORF">LATKL145_01540</name>
</gene>
<dbReference type="InterPro" id="IPR021695">
    <property type="entry name" value="Phage_KPP10_Orf10"/>
</dbReference>